<dbReference type="InterPro" id="IPR036509">
    <property type="entry name" value="Met_Sox_Rdtase_MsrA_sf"/>
</dbReference>
<evidence type="ECO:0000313" key="8">
    <source>
        <dbReference type="EMBL" id="REE02811.1"/>
    </source>
</evidence>
<evidence type="ECO:0000313" key="9">
    <source>
        <dbReference type="Proteomes" id="UP000256727"/>
    </source>
</evidence>
<evidence type="ECO:0000256" key="5">
    <source>
        <dbReference type="HAMAP-Rule" id="MF_01401"/>
    </source>
</evidence>
<dbReference type="EMBL" id="QREH01000001">
    <property type="protein sequence ID" value="REE02811.1"/>
    <property type="molecule type" value="Genomic_DNA"/>
</dbReference>
<dbReference type="SUPFAM" id="SSF55068">
    <property type="entry name" value="Peptide methionine sulfoxide reductase"/>
    <property type="match status" value="1"/>
</dbReference>
<comment type="similarity">
    <text evidence="1 5">Belongs to the MsrA Met sulfoxide reductase family.</text>
</comment>
<dbReference type="Gene3D" id="3.30.1060.10">
    <property type="entry name" value="Peptide methionine sulphoxide reductase MsrA"/>
    <property type="match status" value="1"/>
</dbReference>
<comment type="caution">
    <text evidence="8">The sequence shown here is derived from an EMBL/GenBank/DDBJ whole genome shotgun (WGS) entry which is preliminary data.</text>
</comment>
<accession>A0A3D9L8X6</accession>
<proteinExistence type="inferred from homology"/>
<dbReference type="PANTHER" id="PTHR43774:SF1">
    <property type="entry name" value="PEPTIDE METHIONINE SULFOXIDE REDUCTASE MSRA 2"/>
    <property type="match status" value="1"/>
</dbReference>
<feature type="domain" description="Peptide methionine sulphoxide reductase MsrA" evidence="7">
    <location>
        <begin position="38"/>
        <end position="188"/>
    </location>
</feature>
<dbReference type="Pfam" id="PF01625">
    <property type="entry name" value="PMSR"/>
    <property type="match status" value="1"/>
</dbReference>
<dbReference type="PANTHER" id="PTHR43774">
    <property type="entry name" value="PEPTIDE METHIONINE SULFOXIDE REDUCTASE"/>
    <property type="match status" value="1"/>
</dbReference>
<dbReference type="HAMAP" id="MF_01401">
    <property type="entry name" value="MsrA"/>
    <property type="match status" value="1"/>
</dbReference>
<keyword evidence="9" id="KW-1185">Reference proteome</keyword>
<dbReference type="NCBIfam" id="TIGR00401">
    <property type="entry name" value="msrA"/>
    <property type="match status" value="1"/>
</dbReference>
<feature type="region of interest" description="Disordered" evidence="6">
    <location>
        <begin position="1"/>
        <end position="33"/>
    </location>
</feature>
<evidence type="ECO:0000256" key="6">
    <source>
        <dbReference type="SAM" id="MobiDB-lite"/>
    </source>
</evidence>
<dbReference type="OrthoDB" id="4174719at2"/>
<dbReference type="GO" id="GO:0033744">
    <property type="term" value="F:L-methionine:thioredoxin-disulfide S-oxidoreductase activity"/>
    <property type="evidence" value="ECO:0007669"/>
    <property type="project" value="RHEA"/>
</dbReference>
<dbReference type="EC" id="1.8.4.11" evidence="5"/>
<gene>
    <name evidence="5" type="primary">msrA</name>
    <name evidence="8" type="ORF">C8E99_0595</name>
</gene>
<protein>
    <recommendedName>
        <fullName evidence="5">Peptide methionine sulfoxide reductase MsrA</fullName>
        <shortName evidence="5">Protein-methionine-S-oxide reductase</shortName>
        <ecNumber evidence="5">1.8.4.11</ecNumber>
    </recommendedName>
    <alternativeName>
        <fullName evidence="5">Peptide-methionine (S)-S-oxide reductase</fullName>
        <shortName evidence="5">Peptide Met(O) reductase</shortName>
    </alternativeName>
</protein>
<evidence type="ECO:0000256" key="1">
    <source>
        <dbReference type="ARBA" id="ARBA00005591"/>
    </source>
</evidence>
<evidence type="ECO:0000259" key="7">
    <source>
        <dbReference type="Pfam" id="PF01625"/>
    </source>
</evidence>
<comment type="function">
    <text evidence="5">Has an important function as a repair enzyme for proteins that have been inactivated by oxidation. Catalyzes the reversible oxidation-reduction of methionine sulfoxide in proteins to methionine.</text>
</comment>
<comment type="catalytic activity">
    <reaction evidence="3 5">
        <text>L-methionyl-[protein] + [thioredoxin]-disulfide + H2O = L-methionyl-(S)-S-oxide-[protein] + [thioredoxin]-dithiol</text>
        <dbReference type="Rhea" id="RHEA:14217"/>
        <dbReference type="Rhea" id="RHEA-COMP:10698"/>
        <dbReference type="Rhea" id="RHEA-COMP:10700"/>
        <dbReference type="Rhea" id="RHEA-COMP:12313"/>
        <dbReference type="Rhea" id="RHEA-COMP:12315"/>
        <dbReference type="ChEBI" id="CHEBI:15377"/>
        <dbReference type="ChEBI" id="CHEBI:16044"/>
        <dbReference type="ChEBI" id="CHEBI:29950"/>
        <dbReference type="ChEBI" id="CHEBI:44120"/>
        <dbReference type="ChEBI" id="CHEBI:50058"/>
        <dbReference type="EC" id="1.8.4.11"/>
    </reaction>
</comment>
<feature type="compositionally biased region" description="Low complexity" evidence="6">
    <location>
        <begin position="1"/>
        <end position="25"/>
    </location>
</feature>
<comment type="catalytic activity">
    <reaction evidence="4 5">
        <text>[thioredoxin]-disulfide + L-methionine + H2O = L-methionine (S)-S-oxide + [thioredoxin]-dithiol</text>
        <dbReference type="Rhea" id="RHEA:19993"/>
        <dbReference type="Rhea" id="RHEA-COMP:10698"/>
        <dbReference type="Rhea" id="RHEA-COMP:10700"/>
        <dbReference type="ChEBI" id="CHEBI:15377"/>
        <dbReference type="ChEBI" id="CHEBI:29950"/>
        <dbReference type="ChEBI" id="CHEBI:50058"/>
        <dbReference type="ChEBI" id="CHEBI:57844"/>
        <dbReference type="ChEBI" id="CHEBI:58772"/>
        <dbReference type="EC" id="1.8.4.11"/>
    </reaction>
</comment>
<dbReference type="GO" id="GO:0008113">
    <property type="term" value="F:peptide-methionine (S)-S-oxide reductase activity"/>
    <property type="evidence" value="ECO:0007669"/>
    <property type="project" value="UniProtKB-UniRule"/>
</dbReference>
<dbReference type="Proteomes" id="UP000256727">
    <property type="component" value="Unassembled WGS sequence"/>
</dbReference>
<evidence type="ECO:0000256" key="2">
    <source>
        <dbReference type="ARBA" id="ARBA00023002"/>
    </source>
</evidence>
<evidence type="ECO:0000256" key="3">
    <source>
        <dbReference type="ARBA" id="ARBA00047806"/>
    </source>
</evidence>
<dbReference type="InterPro" id="IPR002569">
    <property type="entry name" value="Met_Sox_Rdtase_MsrA_dom"/>
</dbReference>
<name>A0A3D9L8X6_9MICC</name>
<evidence type="ECO:0000256" key="4">
    <source>
        <dbReference type="ARBA" id="ARBA00048782"/>
    </source>
</evidence>
<organism evidence="8 9">
    <name type="scientific">Citricoccus muralis</name>
    <dbReference type="NCBI Taxonomy" id="169134"/>
    <lineage>
        <taxon>Bacteria</taxon>
        <taxon>Bacillati</taxon>
        <taxon>Actinomycetota</taxon>
        <taxon>Actinomycetes</taxon>
        <taxon>Micrococcales</taxon>
        <taxon>Micrococcaceae</taxon>
        <taxon>Citricoccus</taxon>
    </lineage>
</organism>
<reference evidence="8 9" key="1">
    <citation type="submission" date="2018-07" db="EMBL/GenBank/DDBJ databases">
        <title>Sequencing the genomes of 1000 actinobacteria strains.</title>
        <authorList>
            <person name="Klenk H.-P."/>
        </authorList>
    </citation>
    <scope>NUCLEOTIDE SEQUENCE [LARGE SCALE GENOMIC DNA]</scope>
    <source>
        <strain evidence="8 9">DSM 14442</strain>
    </source>
</reference>
<sequence>MSDLDNAPEATDATDTTDSRVASAAPASEDQRSSHRVLTMAGGCFWCLDAVYRRIRGVTSVESGYTGSDWPNPTYESVCSGRTGHAEAVRVGFDESVVGADLILDLFFTGHDPTTLNRQGHDVGTQYRSALFPADAADQELYRSAIRRNQENWADPIVTTIEPLGTWYPAEDFHQDFYSNRPDVGYCHVIITPKLAKVRQRYSEWLVEPSENVGLS</sequence>
<dbReference type="AlphaFoldDB" id="A0A3D9L8X6"/>
<feature type="active site" evidence="5">
    <location>
        <position position="44"/>
    </location>
</feature>
<keyword evidence="2 5" id="KW-0560">Oxidoreductase</keyword>